<gene>
    <name evidence="1" type="ORF">ENU14_06675</name>
</gene>
<dbReference type="EMBL" id="DTBJ01000057">
    <property type="protein sequence ID" value="HGM59248.1"/>
    <property type="molecule type" value="Genomic_DNA"/>
</dbReference>
<accession>A0A7C4HGC2</accession>
<dbReference type="AlphaFoldDB" id="A0A7C4HGC2"/>
<comment type="caution">
    <text evidence="1">The sequence shown here is derived from an EMBL/GenBank/DDBJ whole genome shotgun (WGS) entry which is preliminary data.</text>
</comment>
<organism evidence="1">
    <name type="scientific">Staphylothermus marinus</name>
    <dbReference type="NCBI Taxonomy" id="2280"/>
    <lineage>
        <taxon>Archaea</taxon>
        <taxon>Thermoproteota</taxon>
        <taxon>Thermoprotei</taxon>
        <taxon>Desulfurococcales</taxon>
        <taxon>Desulfurococcaceae</taxon>
        <taxon>Staphylothermus</taxon>
    </lineage>
</organism>
<sequence>MYIENTVKDRVIDFLNKYGDKGYIVLKTIIDISNDPEIDHRLGDFSYKHLVFKLRKIGIDYNPHNIIRILEKEYGLIEKTYLSTTQKWWRLVDPETIRKTILEYGSGVDLEDPDLKLLVIKYRSIEPLNILNNLRRLVIKDKLSNSEKEFFRKIVFNELDTIVDLINKMQQYEEVFREELKILKEIISLSERVSMKIFNTSKMFNEKSFENHVYAIESEKERNSVKPW</sequence>
<proteinExistence type="predicted"/>
<protein>
    <submittedName>
        <fullName evidence="1">Uncharacterized protein</fullName>
    </submittedName>
</protein>
<reference evidence="1" key="1">
    <citation type="journal article" date="2020" name="mSystems">
        <title>Genome- and Community-Level Interaction Insights into Carbon Utilization and Element Cycling Functions of Hydrothermarchaeota in Hydrothermal Sediment.</title>
        <authorList>
            <person name="Zhou Z."/>
            <person name="Liu Y."/>
            <person name="Xu W."/>
            <person name="Pan J."/>
            <person name="Luo Z.H."/>
            <person name="Li M."/>
        </authorList>
    </citation>
    <scope>NUCLEOTIDE SEQUENCE [LARGE SCALE GENOMIC DNA]</scope>
    <source>
        <strain evidence="1">SpSt-642</strain>
    </source>
</reference>
<evidence type="ECO:0000313" key="1">
    <source>
        <dbReference type="EMBL" id="HGM59248.1"/>
    </source>
</evidence>
<name>A0A7C4HGC2_STAMA</name>